<protein>
    <submittedName>
        <fullName evidence="3">Hydantoinase/oxoprolinase family protein</fullName>
    </submittedName>
</protein>
<accession>A0ABQ0AFS6</accession>
<name>A0ABQ0AFS6_9RHOB</name>
<dbReference type="Proteomes" id="UP001441944">
    <property type="component" value="Unassembled WGS sequence"/>
</dbReference>
<keyword evidence="4" id="KW-1185">Reference proteome</keyword>
<dbReference type="Pfam" id="PF05378">
    <property type="entry name" value="Hydant_A_N"/>
    <property type="match status" value="1"/>
</dbReference>
<reference evidence="3 4" key="1">
    <citation type="submission" date="2024-04" db="EMBL/GenBank/DDBJ databases">
        <title>Draft genome sequence of Pseudophaeobacter arcticus NBRC 116598.</title>
        <authorList>
            <person name="Miyakawa T."/>
            <person name="Kusuya Y."/>
            <person name="Miura T."/>
        </authorList>
    </citation>
    <scope>NUCLEOTIDE SEQUENCE [LARGE SCALE GENOMIC DNA]</scope>
    <source>
        <strain evidence="3 4">SU-CL00105</strain>
    </source>
</reference>
<feature type="domain" description="Hydantoinase/oxoprolinase N-terminal" evidence="2">
    <location>
        <begin position="5"/>
        <end position="168"/>
    </location>
</feature>
<dbReference type="PANTHER" id="PTHR11365:SF2">
    <property type="entry name" value="5-OXOPROLINASE"/>
    <property type="match status" value="1"/>
</dbReference>
<proteinExistence type="predicted"/>
<dbReference type="InterPro" id="IPR008040">
    <property type="entry name" value="Hydant_A_N"/>
</dbReference>
<dbReference type="InterPro" id="IPR045079">
    <property type="entry name" value="Oxoprolinase-like"/>
</dbReference>
<evidence type="ECO:0000313" key="4">
    <source>
        <dbReference type="Proteomes" id="UP001441944"/>
    </source>
</evidence>
<comment type="caution">
    <text evidence="3">The sequence shown here is derived from an EMBL/GenBank/DDBJ whole genome shotgun (WGS) entry which is preliminary data.</text>
</comment>
<feature type="domain" description="Hydantoinase A/oxoprolinase" evidence="1">
    <location>
        <begin position="188"/>
        <end position="320"/>
    </location>
</feature>
<sequence length="668" mass="69463">MTVLLGVDTGGTYTDAVLIRDEKEVIASAKSLTTRADLAIGVGGAIRAVLEQSGCAAAEVSMAALSTTLATNALVEGQGGRVALIYVGFSGADLDRHGLRDALKGDPALILAGGHNHAGAEACALDVDALRAFLETDSAGVSGFAVASVFATRNPAHELEVARIIAEMTQAPVTCSHQLSAKLNGPKRAVTAVLNARLIGMIDRLIGRAQDVLVELGVTAPMMVVRGDGALMSAAQARERPIETILSGPAASIVGARWMTGVENALVSDIGGTTTDVALIRDGKPAIDPAGARVGDFRTMVEAVAMRTTGLGGDSQVHLQSSGLQGGVTLGPRRVVPVSLIAAEAPEVVHAALDKQLNAPVVGEYDGRFVRAVIGLPAVGLGEREQALLGRIGTQVHPLGAILRTRMEQGALSRLLDRGLVQVAGLTPSDASHVLGWVQAWDAEAAEKALTLFARRRVGSGEGLAPDAETLARMIVDQLTEQTSLTLLESAFDEEAADFPLPPADLARHVLTQRGLASHRGILSLDLAVNFDVVGLGASAPCYYPAVGERLKCRMLLPEHAGVANAIGAVVGRITMRRSGSVTAPAEGKFRVHLDSAPQDFSASQEALQVLEQALGDQARAAAEAAGAEDIHIHVTRDIRMAEVEAREVFVEAMLTVEASGRPRVAKG</sequence>
<organism evidence="3 4">
    <name type="scientific">Pseudophaeobacter arcticus</name>
    <dbReference type="NCBI Taxonomy" id="385492"/>
    <lineage>
        <taxon>Bacteria</taxon>
        <taxon>Pseudomonadati</taxon>
        <taxon>Pseudomonadota</taxon>
        <taxon>Alphaproteobacteria</taxon>
        <taxon>Rhodobacterales</taxon>
        <taxon>Paracoccaceae</taxon>
        <taxon>Pseudophaeobacter</taxon>
    </lineage>
</organism>
<dbReference type="InterPro" id="IPR043129">
    <property type="entry name" value="ATPase_NBD"/>
</dbReference>
<evidence type="ECO:0000313" key="3">
    <source>
        <dbReference type="EMBL" id="GAA6194725.1"/>
    </source>
</evidence>
<dbReference type="Pfam" id="PF01968">
    <property type="entry name" value="Hydantoinase_A"/>
    <property type="match status" value="1"/>
</dbReference>
<evidence type="ECO:0000259" key="1">
    <source>
        <dbReference type="Pfam" id="PF01968"/>
    </source>
</evidence>
<dbReference type="EMBL" id="BAABWU010000001">
    <property type="protein sequence ID" value="GAA6194725.1"/>
    <property type="molecule type" value="Genomic_DNA"/>
</dbReference>
<dbReference type="InterPro" id="IPR002821">
    <property type="entry name" value="Hydantoinase_A"/>
</dbReference>
<dbReference type="SUPFAM" id="SSF53067">
    <property type="entry name" value="Actin-like ATPase domain"/>
    <property type="match status" value="1"/>
</dbReference>
<evidence type="ECO:0000259" key="2">
    <source>
        <dbReference type="Pfam" id="PF05378"/>
    </source>
</evidence>
<dbReference type="RefSeq" id="WP_353396319.1">
    <property type="nucleotide sequence ID" value="NZ_BAABWU010000001.1"/>
</dbReference>
<dbReference type="PANTHER" id="PTHR11365">
    <property type="entry name" value="5-OXOPROLINASE RELATED"/>
    <property type="match status" value="1"/>
</dbReference>
<gene>
    <name evidence="3" type="ORF">NBRC116598_01690</name>
</gene>